<dbReference type="InterPro" id="IPR036085">
    <property type="entry name" value="PAZ_dom_sf"/>
</dbReference>
<dbReference type="InterPro" id="IPR032472">
    <property type="entry name" value="ArgoL2"/>
</dbReference>
<dbReference type="CDD" id="cd02846">
    <property type="entry name" value="PAZ_argonaute_like"/>
    <property type="match status" value="1"/>
</dbReference>
<dbReference type="InterPro" id="IPR036397">
    <property type="entry name" value="RNaseH_sf"/>
</dbReference>
<evidence type="ECO:0000313" key="4">
    <source>
        <dbReference type="Proteomes" id="UP000078343"/>
    </source>
</evidence>
<gene>
    <name evidence="3" type="ORF">AYL99_09986</name>
</gene>
<proteinExistence type="predicted"/>
<dbReference type="CDD" id="cd04657">
    <property type="entry name" value="Piwi_ago-like"/>
    <property type="match status" value="1"/>
</dbReference>
<feature type="domain" description="PAZ" evidence="1">
    <location>
        <begin position="358"/>
        <end position="485"/>
    </location>
</feature>
<organism evidence="3 4">
    <name type="scientific">Fonsecaea erecta</name>
    <dbReference type="NCBI Taxonomy" id="1367422"/>
    <lineage>
        <taxon>Eukaryota</taxon>
        <taxon>Fungi</taxon>
        <taxon>Dikarya</taxon>
        <taxon>Ascomycota</taxon>
        <taxon>Pezizomycotina</taxon>
        <taxon>Eurotiomycetes</taxon>
        <taxon>Chaetothyriomycetidae</taxon>
        <taxon>Chaetothyriales</taxon>
        <taxon>Herpotrichiellaceae</taxon>
        <taxon>Fonsecaea</taxon>
    </lineage>
</organism>
<evidence type="ECO:0008006" key="5">
    <source>
        <dbReference type="Google" id="ProtNLM"/>
    </source>
</evidence>
<dbReference type="GeneID" id="30014154"/>
<dbReference type="AlphaFoldDB" id="A0A178Z7R8"/>
<dbReference type="GO" id="GO:0003723">
    <property type="term" value="F:RNA binding"/>
    <property type="evidence" value="ECO:0007669"/>
    <property type="project" value="InterPro"/>
</dbReference>
<evidence type="ECO:0000259" key="1">
    <source>
        <dbReference type="PROSITE" id="PS50821"/>
    </source>
</evidence>
<name>A0A178Z7R8_9EURO</name>
<dbReference type="SMART" id="SM01163">
    <property type="entry name" value="DUF1785"/>
    <property type="match status" value="1"/>
</dbReference>
<comment type="caution">
    <text evidence="3">The sequence shown here is derived from an EMBL/GenBank/DDBJ whole genome shotgun (WGS) entry which is preliminary data.</text>
</comment>
<dbReference type="Gene3D" id="3.40.50.2300">
    <property type="match status" value="1"/>
</dbReference>
<dbReference type="PROSITE" id="PS50821">
    <property type="entry name" value="PAZ"/>
    <property type="match status" value="1"/>
</dbReference>
<evidence type="ECO:0000313" key="3">
    <source>
        <dbReference type="EMBL" id="OAP55834.1"/>
    </source>
</evidence>
<dbReference type="SUPFAM" id="SSF53098">
    <property type="entry name" value="Ribonuclease H-like"/>
    <property type="match status" value="1"/>
</dbReference>
<dbReference type="OrthoDB" id="10252740at2759"/>
<dbReference type="InterPro" id="IPR012337">
    <property type="entry name" value="RNaseH-like_sf"/>
</dbReference>
<dbReference type="SMART" id="SM00950">
    <property type="entry name" value="Piwi"/>
    <property type="match status" value="1"/>
</dbReference>
<dbReference type="InterPro" id="IPR032474">
    <property type="entry name" value="Argonaute_N"/>
</dbReference>
<dbReference type="RefSeq" id="XP_018689201.1">
    <property type="nucleotide sequence ID" value="XM_018841492.1"/>
</dbReference>
<reference evidence="3 4" key="1">
    <citation type="submission" date="2016-04" db="EMBL/GenBank/DDBJ databases">
        <title>Draft genome of Fonsecaea erecta CBS 125763.</title>
        <authorList>
            <person name="Weiss V.A."/>
            <person name="Vicente V.A."/>
            <person name="Raittz R.T."/>
            <person name="Moreno L.F."/>
            <person name="De Souza E.M."/>
            <person name="Pedrosa F.O."/>
            <person name="Steffens M.B."/>
            <person name="Faoro H."/>
            <person name="Tadra-Sfeir M.Z."/>
            <person name="Najafzadeh M.J."/>
            <person name="Felipe M.S."/>
            <person name="Teixeira M."/>
            <person name="Sun J."/>
            <person name="Xi L."/>
            <person name="Gomes R."/>
            <person name="De Azevedo C.M."/>
            <person name="Salgado C.G."/>
            <person name="Da Silva M.B."/>
            <person name="Nascimento M.F."/>
            <person name="Queiroz-Telles F."/>
            <person name="Attili D.S."/>
            <person name="Gorbushina A."/>
        </authorList>
    </citation>
    <scope>NUCLEOTIDE SEQUENCE [LARGE SCALE GENOMIC DNA]</scope>
    <source>
        <strain evidence="3 4">CBS 125763</strain>
    </source>
</reference>
<dbReference type="Proteomes" id="UP000078343">
    <property type="component" value="Unassembled WGS sequence"/>
</dbReference>
<dbReference type="Pfam" id="PF02171">
    <property type="entry name" value="Piwi"/>
    <property type="match status" value="1"/>
</dbReference>
<dbReference type="Gene3D" id="3.30.420.10">
    <property type="entry name" value="Ribonuclease H-like superfamily/Ribonuclease H"/>
    <property type="match status" value="1"/>
</dbReference>
<keyword evidence="4" id="KW-1185">Reference proteome</keyword>
<accession>A0A178Z7R8</accession>
<dbReference type="SUPFAM" id="SSF101690">
    <property type="entry name" value="PAZ domain"/>
    <property type="match status" value="1"/>
</dbReference>
<evidence type="ECO:0000259" key="2">
    <source>
        <dbReference type="PROSITE" id="PS50822"/>
    </source>
</evidence>
<feature type="domain" description="Piwi" evidence="2">
    <location>
        <begin position="663"/>
        <end position="984"/>
    </location>
</feature>
<dbReference type="InterPro" id="IPR045246">
    <property type="entry name" value="Piwi_ago-like"/>
</dbReference>
<dbReference type="InterPro" id="IPR014811">
    <property type="entry name" value="ArgoL1"/>
</dbReference>
<dbReference type="Pfam" id="PF16488">
    <property type="entry name" value="ArgoL2"/>
    <property type="match status" value="1"/>
</dbReference>
<dbReference type="InterPro" id="IPR003165">
    <property type="entry name" value="Piwi"/>
</dbReference>
<dbReference type="InterPro" id="IPR003100">
    <property type="entry name" value="PAZ_dom"/>
</dbReference>
<protein>
    <recommendedName>
        <fullName evidence="5">Piwi domain-containing protein</fullName>
    </recommendedName>
</protein>
<dbReference type="Gene3D" id="2.170.260.10">
    <property type="entry name" value="paz domain"/>
    <property type="match status" value="1"/>
</dbReference>
<dbReference type="PROSITE" id="PS50822">
    <property type="entry name" value="PIWI"/>
    <property type="match status" value="1"/>
</dbReference>
<sequence>MADETALGSQQPNFNIIATEILKIPNAPAFGGGQQLLEELRAMREQLTRNTTEIRRDIANFGWTEALTVFNVHIRHGSCGDAQPNRAIQKLEDQIEANAKPPSPVTSKLPPRPGFGTQGREVLLWTNYMAVASSASLLLQRYHIEIAPDWAGKQPNRKRVRRIVQLLLEDHLAQHKSKIATDFKSTLISSTTLDIVRDNYEVVYRVEGEDYPRVNAKHYLIHLLHTGSLTVSELLDQLTSTNAGALLESKGEIIQALNIVVGHNPKAASQIASIGSNRHYALDSAVSERQSLGAGLTAIRGFFFSVRAATGRLLMNVQVKHAAFYDDGPLDRVMAAYAASNGYQKAKLERFIRKLSVHVTHIVRKSSAGRPKPRIKVIEGLATPWDGAALVHPPRISEYGAGAKGVEFWLDGPGEVSGWGSDPAQWKKGWKAGPAPPSRGHYISVYDFFRTQCNITVTDPNLPVVNVGSRDRPAYLPAQVCMVAPGQPSHTQLSPAQTQQMIRFAVRKPAQNAKSIVTSGAQMLAMGNSSTLDAFNIGITPSLITVQGRVLNAPSVKYAGHKSALTRFGSWNMQQVQFTTRATLRSWTYLWISYPSMRDPWHNEAELQKTLMAFTAKLREVGISCSECMRGLRVSVTPGNVDATIDAALHRLTSSPSQPPPTLVLVILPEFSTSIYNRLKYACDVREGLMSVNVQAAKFAKPHNDQYFASVALKINAKLGGVNQSLEHPKLGLISEGKTMVVGIDVTHPSPGSSPAAPSIVGIVASIDRWLGQFPADLAIQAARQEMVTGLADLMKVRLETWKRHNGAYPENILIYRDGVSEGQYNSVLDHELPEVRAACTAVYPVTMTQQGFPRVTIVVVGKRHHTRFYPTKAEQADRSSNPQHGTVVDRGVTEARHWDFYLQAHTAIQGTARPAHYFVVLDEIFQPARNVPPPGLVKNAADALEDLTHNMCYLYARATKSVSICPPAYYADLVCDRARCYLSGFFDPSAGAVIGEGGGGDGEAPDPRSVKIHPRLRDTMFYI</sequence>
<dbReference type="PANTHER" id="PTHR22891">
    <property type="entry name" value="EUKARYOTIC TRANSLATION INITIATION FACTOR 2C"/>
    <property type="match status" value="1"/>
</dbReference>
<dbReference type="Pfam" id="PF08699">
    <property type="entry name" value="ArgoL1"/>
    <property type="match status" value="1"/>
</dbReference>
<dbReference type="EMBL" id="LVYI01000010">
    <property type="protein sequence ID" value="OAP55834.1"/>
    <property type="molecule type" value="Genomic_DNA"/>
</dbReference>
<dbReference type="Pfam" id="PF02170">
    <property type="entry name" value="PAZ"/>
    <property type="match status" value="1"/>
</dbReference>
<dbReference type="Pfam" id="PF16486">
    <property type="entry name" value="ArgoN"/>
    <property type="match status" value="1"/>
</dbReference>
<dbReference type="STRING" id="1367422.A0A178Z7R8"/>